<gene>
    <name evidence="5" type="ORF">F7725_020763</name>
</gene>
<dbReference type="Gene3D" id="2.60.40.4100">
    <property type="entry name" value="Zona pellucida, ZP-C domain"/>
    <property type="match status" value="1"/>
</dbReference>
<evidence type="ECO:0000313" key="5">
    <source>
        <dbReference type="EMBL" id="KAF3847735.1"/>
    </source>
</evidence>
<evidence type="ECO:0000256" key="3">
    <source>
        <dbReference type="SAM" id="Phobius"/>
    </source>
</evidence>
<accession>A0A7J5YE64</accession>
<dbReference type="OrthoDB" id="9274484at2759"/>
<proteinExistence type="predicted"/>
<keyword evidence="3" id="KW-1133">Transmembrane helix</keyword>
<dbReference type="InterPro" id="IPR055355">
    <property type="entry name" value="ZP-C"/>
</dbReference>
<evidence type="ECO:0000313" key="6">
    <source>
        <dbReference type="Proteomes" id="UP000518266"/>
    </source>
</evidence>
<keyword evidence="6" id="KW-1185">Reference proteome</keyword>
<reference evidence="5 6" key="1">
    <citation type="submission" date="2020-03" db="EMBL/GenBank/DDBJ databases">
        <title>Dissostichus mawsoni Genome sequencing and assembly.</title>
        <authorList>
            <person name="Park H."/>
        </authorList>
    </citation>
    <scope>NUCLEOTIDE SEQUENCE [LARGE SCALE GENOMIC DNA]</scope>
    <source>
        <strain evidence="5">DM0001</strain>
        <tissue evidence="5">Muscle</tissue>
    </source>
</reference>
<dbReference type="EMBL" id="JAAKFY010000013">
    <property type="protein sequence ID" value="KAF3847735.1"/>
    <property type="molecule type" value="Genomic_DNA"/>
</dbReference>
<evidence type="ECO:0000256" key="1">
    <source>
        <dbReference type="ARBA" id="ARBA00022729"/>
    </source>
</evidence>
<feature type="transmembrane region" description="Helical" evidence="3">
    <location>
        <begin position="520"/>
        <end position="542"/>
    </location>
</feature>
<dbReference type="PROSITE" id="PS51034">
    <property type="entry name" value="ZP_2"/>
    <property type="match status" value="1"/>
</dbReference>
<organism evidence="5 6">
    <name type="scientific">Dissostichus mawsoni</name>
    <name type="common">Antarctic cod</name>
    <dbReference type="NCBI Taxonomy" id="36200"/>
    <lineage>
        <taxon>Eukaryota</taxon>
        <taxon>Metazoa</taxon>
        <taxon>Chordata</taxon>
        <taxon>Craniata</taxon>
        <taxon>Vertebrata</taxon>
        <taxon>Euteleostomi</taxon>
        <taxon>Actinopterygii</taxon>
        <taxon>Neopterygii</taxon>
        <taxon>Teleostei</taxon>
        <taxon>Neoteleostei</taxon>
        <taxon>Acanthomorphata</taxon>
        <taxon>Eupercaria</taxon>
        <taxon>Perciformes</taxon>
        <taxon>Notothenioidei</taxon>
        <taxon>Nototheniidae</taxon>
        <taxon>Dissostichus</taxon>
    </lineage>
</organism>
<dbReference type="InterPro" id="IPR042235">
    <property type="entry name" value="ZP-C_dom"/>
</dbReference>
<dbReference type="Pfam" id="PF23344">
    <property type="entry name" value="ZP-N"/>
    <property type="match status" value="1"/>
</dbReference>
<dbReference type="InterPro" id="IPR055356">
    <property type="entry name" value="ZP-N"/>
</dbReference>
<dbReference type="SMART" id="SM00241">
    <property type="entry name" value="ZP"/>
    <property type="match status" value="1"/>
</dbReference>
<keyword evidence="3" id="KW-0472">Membrane</keyword>
<evidence type="ECO:0000259" key="4">
    <source>
        <dbReference type="PROSITE" id="PS51034"/>
    </source>
</evidence>
<sequence length="556" mass="60968">MFQTHLVQLDDVWVVQHLHNLNFPVDFLQVDSIQLGLVDDLDGHLQNDQESTTKALSHWWSDLLLAVMWSEGVTVQGVVAPVPAGIKTHQLLLALSRQVTGSYLIQPIVLRGAPWACAPGPVPLWAAAEANPEVSISSLQLLYEPLHQALLAFCFNAEQVSSIRPAGLPCILKGFIDLTDPAPDSMTSCVSLQLLSDYQRIPDNSDMTVECGASMITLEINLCTAQWAGFNTTDLALNGKHNTTECQGTIDNSVDPAVIRYKLPVNDSQENPCRQSLQIVDEAPDPSGPFSSFSNIQSVIITGYSTDLYYHFSCRYPLEYLINNTQIVASSVSVATSDNNGTFIDTLKMSVFNDSDNIYPLVVPSTGLELRTRIHVEVKAVNLTGTFYILLDHCFGTPTAYNMSNSEQHNFFTGCSLDQRTSVTSNGLSKVAHFNFEAFRFVQHRDQAKSSIYLHCILRLCEPSKCQELLSACNVRRKRSVTPFGKESSESATISVGPLYTGREGSDVASERDEVNVTGLVVGVVFGSAASALLVLGGWFALKKFYWAGGLPRAFN</sequence>
<dbReference type="Proteomes" id="UP000518266">
    <property type="component" value="Unassembled WGS sequence"/>
</dbReference>
<keyword evidence="2" id="KW-1015">Disulfide bond</keyword>
<dbReference type="Pfam" id="PF00100">
    <property type="entry name" value="Zona_pellucida"/>
    <property type="match status" value="1"/>
</dbReference>
<dbReference type="PANTHER" id="PTHR14002:SF14">
    <property type="entry name" value="SI:DKEY-103G5.3"/>
    <property type="match status" value="1"/>
</dbReference>
<dbReference type="InterPro" id="IPR001507">
    <property type="entry name" value="ZP_dom"/>
</dbReference>
<comment type="caution">
    <text evidence="5">The sequence shown here is derived from an EMBL/GenBank/DDBJ whole genome shotgun (WGS) entry which is preliminary data.</text>
</comment>
<dbReference type="PANTHER" id="PTHR14002">
    <property type="entry name" value="ENDOGLIN/TGF-BETA RECEPTOR TYPE III"/>
    <property type="match status" value="1"/>
</dbReference>
<feature type="domain" description="ZP" evidence="4">
    <location>
        <begin position="210"/>
        <end position="480"/>
    </location>
</feature>
<name>A0A7J5YE64_DISMA</name>
<protein>
    <recommendedName>
        <fullName evidence="4">ZP domain-containing protein</fullName>
    </recommendedName>
</protein>
<keyword evidence="3" id="KW-0812">Transmembrane</keyword>
<keyword evidence="1" id="KW-0732">Signal</keyword>
<dbReference type="AlphaFoldDB" id="A0A7J5YE64"/>
<evidence type="ECO:0000256" key="2">
    <source>
        <dbReference type="ARBA" id="ARBA00023157"/>
    </source>
</evidence>